<evidence type="ECO:0000313" key="3">
    <source>
        <dbReference type="Proteomes" id="UP000567795"/>
    </source>
</evidence>
<evidence type="ECO:0000313" key="2">
    <source>
        <dbReference type="EMBL" id="NYI06067.1"/>
    </source>
</evidence>
<comment type="caution">
    <text evidence="2">The sequence shown here is derived from an EMBL/GenBank/DDBJ whole genome shotgun (WGS) entry which is preliminary data.</text>
</comment>
<dbReference type="Proteomes" id="UP000567795">
    <property type="component" value="Unassembled WGS sequence"/>
</dbReference>
<dbReference type="RefSeq" id="WP_179814701.1">
    <property type="nucleotide sequence ID" value="NZ_JACBZD010000001.1"/>
</dbReference>
<keyword evidence="3" id="KW-1185">Reference proteome</keyword>
<reference evidence="2 3" key="1">
    <citation type="submission" date="2020-07" db="EMBL/GenBank/DDBJ databases">
        <title>Sequencing the genomes of 1000 actinobacteria strains.</title>
        <authorList>
            <person name="Klenk H.-P."/>
        </authorList>
    </citation>
    <scope>NUCLEOTIDE SEQUENCE [LARGE SCALE GENOMIC DNA]</scope>
    <source>
        <strain evidence="2 3">DSM 42178</strain>
    </source>
</reference>
<proteinExistence type="predicted"/>
<organism evidence="2 3">
    <name type="scientific">Allostreptomyces psammosilenae</name>
    <dbReference type="NCBI Taxonomy" id="1892865"/>
    <lineage>
        <taxon>Bacteria</taxon>
        <taxon>Bacillati</taxon>
        <taxon>Actinomycetota</taxon>
        <taxon>Actinomycetes</taxon>
        <taxon>Kitasatosporales</taxon>
        <taxon>Streptomycetaceae</taxon>
        <taxon>Allostreptomyces</taxon>
    </lineage>
</organism>
<feature type="compositionally biased region" description="Basic and acidic residues" evidence="1">
    <location>
        <begin position="52"/>
        <end position="67"/>
    </location>
</feature>
<feature type="region of interest" description="Disordered" evidence="1">
    <location>
        <begin position="1"/>
        <end position="101"/>
    </location>
</feature>
<dbReference type="EMBL" id="JACBZD010000001">
    <property type="protein sequence ID" value="NYI06067.1"/>
    <property type="molecule type" value="Genomic_DNA"/>
</dbReference>
<feature type="region of interest" description="Disordered" evidence="1">
    <location>
        <begin position="179"/>
        <end position="221"/>
    </location>
</feature>
<evidence type="ECO:0008006" key="4">
    <source>
        <dbReference type="Google" id="ProtNLM"/>
    </source>
</evidence>
<name>A0A852ZWK7_9ACTN</name>
<protein>
    <recommendedName>
        <fullName evidence="4">Scaffolding protein</fullName>
    </recommendedName>
</protein>
<feature type="compositionally biased region" description="Basic and acidic residues" evidence="1">
    <location>
        <begin position="74"/>
        <end position="101"/>
    </location>
</feature>
<evidence type="ECO:0000256" key="1">
    <source>
        <dbReference type="SAM" id="MobiDB-lite"/>
    </source>
</evidence>
<accession>A0A852ZWK7</accession>
<dbReference type="AlphaFoldDB" id="A0A852ZWK7"/>
<gene>
    <name evidence="2" type="ORF">FHU37_003010</name>
</gene>
<sequence>MAFEFPVHPTTGEKALGFRKDGRPIWPIKGGSGDKVPATDPTADPSVDPSVDPEKGPDDAGNEPKDDPEADLGDAGKKALKAERDARKTAEKERDSLKEENARLRRANAAVKGTDLEAIKAEIRSEFEGRLAEAAIRAEAKGRLNDPSDTARYPEYFTDIDASDEGAVKSAIDKLLTDKPYLAASSDPKPWGDVGGGPRKSSEPQPTSPVERMARAYGRSR</sequence>